<dbReference type="EMBL" id="CAJNOK010006916">
    <property type="protein sequence ID" value="CAF1018333.1"/>
    <property type="molecule type" value="Genomic_DNA"/>
</dbReference>
<protein>
    <submittedName>
        <fullName evidence="1">Uncharacterized protein</fullName>
    </submittedName>
</protein>
<organism evidence="1 3">
    <name type="scientific">Didymodactylos carnosus</name>
    <dbReference type="NCBI Taxonomy" id="1234261"/>
    <lineage>
        <taxon>Eukaryota</taxon>
        <taxon>Metazoa</taxon>
        <taxon>Spiralia</taxon>
        <taxon>Gnathifera</taxon>
        <taxon>Rotifera</taxon>
        <taxon>Eurotatoria</taxon>
        <taxon>Bdelloidea</taxon>
        <taxon>Philodinida</taxon>
        <taxon>Philodinidae</taxon>
        <taxon>Didymodactylos</taxon>
    </lineage>
</organism>
<proteinExistence type="predicted"/>
<feature type="non-terminal residue" evidence="1">
    <location>
        <position position="1"/>
    </location>
</feature>
<dbReference type="Proteomes" id="UP000682733">
    <property type="component" value="Unassembled WGS sequence"/>
</dbReference>
<name>A0A8S2DVE0_9BILA</name>
<evidence type="ECO:0000313" key="1">
    <source>
        <dbReference type="EMBL" id="CAF1018333.1"/>
    </source>
</evidence>
<dbReference type="EMBL" id="CAJOBA010006923">
    <property type="protein sequence ID" value="CAF3787462.1"/>
    <property type="molecule type" value="Genomic_DNA"/>
</dbReference>
<dbReference type="Proteomes" id="UP000677228">
    <property type="component" value="Unassembled WGS sequence"/>
</dbReference>
<evidence type="ECO:0000313" key="2">
    <source>
        <dbReference type="EMBL" id="CAF3787462.1"/>
    </source>
</evidence>
<comment type="caution">
    <text evidence="1">The sequence shown here is derived from an EMBL/GenBank/DDBJ whole genome shotgun (WGS) entry which is preliminary data.</text>
</comment>
<reference evidence="1" key="1">
    <citation type="submission" date="2021-02" db="EMBL/GenBank/DDBJ databases">
        <authorList>
            <person name="Nowell W R."/>
        </authorList>
    </citation>
    <scope>NUCLEOTIDE SEQUENCE</scope>
</reference>
<sequence>MWPAVVLEVEGCGTVPVLRDCPGPVELLTGPQSDIYGTTGPEPGSKLFFFTGPGSKTFGPTALYLQVRPKPPGNDEDTFFRCE</sequence>
<evidence type="ECO:0000313" key="3">
    <source>
        <dbReference type="Proteomes" id="UP000677228"/>
    </source>
</evidence>
<accession>A0A8S2DVE0</accession>
<dbReference type="AlphaFoldDB" id="A0A8S2DVE0"/>
<gene>
    <name evidence="1" type="ORF">OVA965_LOCUS15399</name>
    <name evidence="2" type="ORF">TMI583_LOCUS15401</name>
</gene>